<evidence type="ECO:0000313" key="3">
    <source>
        <dbReference type="Proteomes" id="UP001589647"/>
    </source>
</evidence>
<name>A0ABV5IY65_9ACTN</name>
<dbReference type="RefSeq" id="WP_229824081.1">
    <property type="nucleotide sequence ID" value="NZ_BMRC01000006.1"/>
</dbReference>
<organism evidence="2 3">
    <name type="scientific">Nonomuraea spiralis</name>
    <dbReference type="NCBI Taxonomy" id="46182"/>
    <lineage>
        <taxon>Bacteria</taxon>
        <taxon>Bacillati</taxon>
        <taxon>Actinomycetota</taxon>
        <taxon>Actinomycetes</taxon>
        <taxon>Streptosporangiales</taxon>
        <taxon>Streptosporangiaceae</taxon>
        <taxon>Nonomuraea</taxon>
    </lineage>
</organism>
<keyword evidence="1" id="KW-1133">Transmembrane helix</keyword>
<dbReference type="EMBL" id="JBHMEI010000104">
    <property type="protein sequence ID" value="MFB9209487.1"/>
    <property type="molecule type" value="Genomic_DNA"/>
</dbReference>
<proteinExistence type="predicted"/>
<feature type="transmembrane region" description="Helical" evidence="1">
    <location>
        <begin position="250"/>
        <end position="273"/>
    </location>
</feature>
<keyword evidence="1" id="KW-0472">Membrane</keyword>
<evidence type="ECO:0000256" key="1">
    <source>
        <dbReference type="SAM" id="Phobius"/>
    </source>
</evidence>
<comment type="caution">
    <text evidence="2">The sequence shown here is derived from an EMBL/GenBank/DDBJ whole genome shotgun (WGS) entry which is preliminary data.</text>
</comment>
<gene>
    <name evidence="2" type="ORF">ACFFV7_50470</name>
</gene>
<accession>A0ABV5IY65</accession>
<feature type="transmembrane region" description="Helical" evidence="1">
    <location>
        <begin position="223"/>
        <end position="244"/>
    </location>
</feature>
<protein>
    <submittedName>
        <fullName evidence="2">Uncharacterized protein</fullName>
    </submittedName>
</protein>
<keyword evidence="3" id="KW-1185">Reference proteome</keyword>
<sequence length="308" mass="33243">MSKCEQNEVRAECANGARHQPYEHGTCTYTVDDYKECRSAKYGRGECREGAMVYASCVAGGNGRQTCGEGSDIYQTCRAGHSANRAVARDICENSERIYRECRESNNKDTCTPVSSSYGKCRDTTEQGHVNCESYAESYLTCRSSQKYGKHNDQFCSEVQEAKLRCIDKYAMPDCAWIHNSYMECAKAAGSEGKCTGEDGVTSRQCNKDGSICTYSLNNADTWLIAGMLLAVGGAAGVCALSTAATVIGLPLSAICTVVGVIAGLAGGALGYLNRNNHGIWIKVTITPPYIYRGVPHQGDPVVTWGSQ</sequence>
<keyword evidence="1" id="KW-0812">Transmembrane</keyword>
<evidence type="ECO:0000313" key="2">
    <source>
        <dbReference type="EMBL" id="MFB9209487.1"/>
    </source>
</evidence>
<reference evidence="2 3" key="1">
    <citation type="submission" date="2024-09" db="EMBL/GenBank/DDBJ databases">
        <authorList>
            <person name="Sun Q."/>
            <person name="Mori K."/>
        </authorList>
    </citation>
    <scope>NUCLEOTIDE SEQUENCE [LARGE SCALE GENOMIC DNA]</scope>
    <source>
        <strain evidence="2 3">CCM 3426</strain>
    </source>
</reference>
<dbReference type="Proteomes" id="UP001589647">
    <property type="component" value="Unassembled WGS sequence"/>
</dbReference>